<dbReference type="OrthoDB" id="332863at2759"/>
<dbReference type="GO" id="GO:0070291">
    <property type="term" value="P:N-acylethanolamine metabolic process"/>
    <property type="evidence" value="ECO:0007669"/>
    <property type="project" value="TreeGrafter"/>
</dbReference>
<dbReference type="Pfam" id="PF12706">
    <property type="entry name" value="Lactamase_B_2"/>
    <property type="match status" value="1"/>
</dbReference>
<keyword evidence="3" id="KW-1185">Reference proteome</keyword>
<name>A0A0C9VF75_SPHS4</name>
<dbReference type="EMBL" id="KN837180">
    <property type="protein sequence ID" value="KIJ36275.1"/>
    <property type="molecule type" value="Genomic_DNA"/>
</dbReference>
<gene>
    <name evidence="2" type="ORF">M422DRAFT_261419</name>
</gene>
<accession>A0A0C9VF75</accession>
<evidence type="ECO:0000313" key="3">
    <source>
        <dbReference type="Proteomes" id="UP000054279"/>
    </source>
</evidence>
<evidence type="ECO:0000259" key="1">
    <source>
        <dbReference type="Pfam" id="PF12706"/>
    </source>
</evidence>
<dbReference type="SUPFAM" id="SSF56281">
    <property type="entry name" value="Metallo-hydrolase/oxidoreductase"/>
    <property type="match status" value="1"/>
</dbReference>
<proteinExistence type="predicted"/>
<reference evidence="2 3" key="1">
    <citation type="submission" date="2014-06" db="EMBL/GenBank/DDBJ databases">
        <title>Evolutionary Origins and Diversification of the Mycorrhizal Mutualists.</title>
        <authorList>
            <consortium name="DOE Joint Genome Institute"/>
            <consortium name="Mycorrhizal Genomics Consortium"/>
            <person name="Kohler A."/>
            <person name="Kuo A."/>
            <person name="Nagy L.G."/>
            <person name="Floudas D."/>
            <person name="Copeland A."/>
            <person name="Barry K.W."/>
            <person name="Cichocki N."/>
            <person name="Veneault-Fourrey C."/>
            <person name="LaButti K."/>
            <person name="Lindquist E.A."/>
            <person name="Lipzen A."/>
            <person name="Lundell T."/>
            <person name="Morin E."/>
            <person name="Murat C."/>
            <person name="Riley R."/>
            <person name="Ohm R."/>
            <person name="Sun H."/>
            <person name="Tunlid A."/>
            <person name="Henrissat B."/>
            <person name="Grigoriev I.V."/>
            <person name="Hibbett D.S."/>
            <person name="Martin F."/>
        </authorList>
    </citation>
    <scope>NUCLEOTIDE SEQUENCE [LARGE SCALE GENOMIC DNA]</scope>
    <source>
        <strain evidence="2 3">SS14</strain>
    </source>
</reference>
<dbReference type="Proteomes" id="UP000054279">
    <property type="component" value="Unassembled WGS sequence"/>
</dbReference>
<dbReference type="PANTHER" id="PTHR15032:SF27">
    <property type="entry name" value="N-ACYL-PHOSPHATIDYLETHANOLAMINE-HYDROLYZING PHOSPHOLIPASE D"/>
    <property type="match status" value="1"/>
</dbReference>
<protein>
    <recommendedName>
        <fullName evidence="1">Metallo-beta-lactamase domain-containing protein</fullName>
    </recommendedName>
</protein>
<feature type="domain" description="Metallo-beta-lactamase" evidence="1">
    <location>
        <begin position="105"/>
        <end position="340"/>
    </location>
</feature>
<dbReference type="GO" id="GO:0070292">
    <property type="term" value="P:N-acylphosphatidylethanolamine metabolic process"/>
    <property type="evidence" value="ECO:0007669"/>
    <property type="project" value="TreeGrafter"/>
</dbReference>
<dbReference type="Gene3D" id="3.60.15.10">
    <property type="entry name" value="Ribonuclease Z/Hydroxyacylglutathione hydrolase-like"/>
    <property type="match status" value="1"/>
</dbReference>
<dbReference type="GO" id="GO:0005737">
    <property type="term" value="C:cytoplasm"/>
    <property type="evidence" value="ECO:0007669"/>
    <property type="project" value="TreeGrafter"/>
</dbReference>
<organism evidence="2 3">
    <name type="scientific">Sphaerobolus stellatus (strain SS14)</name>
    <dbReference type="NCBI Taxonomy" id="990650"/>
    <lineage>
        <taxon>Eukaryota</taxon>
        <taxon>Fungi</taxon>
        <taxon>Dikarya</taxon>
        <taxon>Basidiomycota</taxon>
        <taxon>Agaricomycotina</taxon>
        <taxon>Agaricomycetes</taxon>
        <taxon>Phallomycetidae</taxon>
        <taxon>Geastrales</taxon>
        <taxon>Sphaerobolaceae</taxon>
        <taxon>Sphaerobolus</taxon>
    </lineage>
</organism>
<dbReference type="GO" id="GO:0070290">
    <property type="term" value="F:N-acylphosphatidylethanolamine-specific phospholipase D activity"/>
    <property type="evidence" value="ECO:0007669"/>
    <property type="project" value="TreeGrafter"/>
</dbReference>
<dbReference type="AlphaFoldDB" id="A0A0C9VF75"/>
<sequence length="419" mass="46787">MFSKLYCKQTKSSKPSHHANETATSFLNPWSRSKGLLASGQVFNNFKFPFEWAKTLHDHPEELSVVRKPNFGRDIEGNGSIKGTWLGHAGFMVELCQVEHKTPLRIIFDPIWSDRASPSQYAGPKRRLPPPCSLEELPEFHFVVTSHNHYDHLDWPTIEKMYQLRGSKVHFLVPLGNKQWFCDGGIPAVQITEMDWWDEIDLSRPGEDNTSANEPEVRFVCTPAMHGSGRNVHDQRATLWASWVVQQTVGDKTVSVYHAGDTGYMTESGPCPVFKEIGDKYGPFDLAMLPIWRGGSLSFIASMGLRLVNTELTDGLHASPAHAIAMHKDIKSHHSIGMHFATFAGSDVEAFEPIVELEVAKDKENDKRQTTQGEEAEVVGDWNIEGGFGIIDIGETAIIPVTDEAKERMNGKGLGTYEG</sequence>
<dbReference type="InterPro" id="IPR001279">
    <property type="entry name" value="Metallo-B-lactamas"/>
</dbReference>
<dbReference type="PANTHER" id="PTHR15032">
    <property type="entry name" value="N-ACYL-PHOSPHATIDYLETHANOLAMINE-HYDROLYZING PHOSPHOLIPASE D"/>
    <property type="match status" value="1"/>
</dbReference>
<dbReference type="HOGENOM" id="CLU_020884_2_0_1"/>
<evidence type="ECO:0000313" key="2">
    <source>
        <dbReference type="EMBL" id="KIJ36275.1"/>
    </source>
</evidence>
<dbReference type="InterPro" id="IPR036866">
    <property type="entry name" value="RibonucZ/Hydroxyglut_hydro"/>
</dbReference>